<dbReference type="STRING" id="1185767.IIF7_11293"/>
<dbReference type="AlphaFoldDB" id="A0A1Y1T4M9"/>
<keyword evidence="2" id="KW-1185">Reference proteome</keyword>
<name>A0A1Y1T4M9_9FLAO</name>
<sequence>MTNYQLINNNVTTIVKLMNNGHISPSIIIQLEIYEVYFTLSGTKMEKYQRLAEKYGISTTTVRRIISKMNEKIK</sequence>
<organism evidence="1 2">
    <name type="scientific">Zunongwangia atlantica 22II14-10F7</name>
    <dbReference type="NCBI Taxonomy" id="1185767"/>
    <lineage>
        <taxon>Bacteria</taxon>
        <taxon>Pseudomonadati</taxon>
        <taxon>Bacteroidota</taxon>
        <taxon>Flavobacteriia</taxon>
        <taxon>Flavobacteriales</taxon>
        <taxon>Flavobacteriaceae</taxon>
        <taxon>Zunongwangia</taxon>
    </lineage>
</organism>
<dbReference type="Proteomes" id="UP000192746">
    <property type="component" value="Unassembled WGS sequence"/>
</dbReference>
<gene>
    <name evidence="1" type="ORF">IIF7_11293</name>
</gene>
<dbReference type="Gene3D" id="1.10.10.60">
    <property type="entry name" value="Homeodomain-like"/>
    <property type="match status" value="1"/>
</dbReference>
<evidence type="ECO:0000313" key="1">
    <source>
        <dbReference type="EMBL" id="ORL45403.1"/>
    </source>
</evidence>
<evidence type="ECO:0000313" key="2">
    <source>
        <dbReference type="Proteomes" id="UP000192746"/>
    </source>
</evidence>
<protein>
    <submittedName>
        <fullName evidence="1">Uncharacterized protein</fullName>
    </submittedName>
</protein>
<proteinExistence type="predicted"/>
<dbReference type="EMBL" id="ARYN01000009">
    <property type="protein sequence ID" value="ORL45403.1"/>
    <property type="molecule type" value="Genomic_DNA"/>
</dbReference>
<accession>A0A1Y1T4M9</accession>
<reference evidence="1 2" key="1">
    <citation type="submission" date="2013-04" db="EMBL/GenBank/DDBJ databases">
        <title>Zunongwangia sp. 22II14-10F7 Genome Sequencing.</title>
        <authorList>
            <person name="Lai Q."/>
            <person name="Shao Z."/>
        </authorList>
    </citation>
    <scope>NUCLEOTIDE SEQUENCE [LARGE SCALE GENOMIC DNA]</scope>
    <source>
        <strain evidence="1 2">22II14-10F7</strain>
    </source>
</reference>
<comment type="caution">
    <text evidence="1">The sequence shown here is derived from an EMBL/GenBank/DDBJ whole genome shotgun (WGS) entry which is preliminary data.</text>
</comment>